<dbReference type="SUPFAM" id="SSF53474">
    <property type="entry name" value="alpha/beta-Hydrolases"/>
    <property type="match status" value="1"/>
</dbReference>
<dbReference type="PANTHER" id="PTHR48098:SF1">
    <property type="entry name" value="DIACYLGLYCEROL ACYLTRANSFERASE_MYCOLYLTRANSFERASE AG85A"/>
    <property type="match status" value="1"/>
</dbReference>
<name>A0ABV0FXA9_9BURK</name>
<protein>
    <submittedName>
        <fullName evidence="2">Alpha/beta hydrolase-fold protein</fullName>
    </submittedName>
</protein>
<dbReference type="CDD" id="cd11294">
    <property type="entry name" value="E_set_Esterase_like_N"/>
    <property type="match status" value="1"/>
</dbReference>
<dbReference type="InterPro" id="IPR000801">
    <property type="entry name" value="Esterase-like"/>
</dbReference>
<dbReference type="InterPro" id="IPR014756">
    <property type="entry name" value="Ig_E-set"/>
</dbReference>
<accession>A0ABV0FXA9</accession>
<proteinExistence type="predicted"/>
<dbReference type="InterPro" id="IPR013783">
    <property type="entry name" value="Ig-like_fold"/>
</dbReference>
<dbReference type="EMBL" id="JBDPZD010000001">
    <property type="protein sequence ID" value="MEO3690567.1"/>
    <property type="molecule type" value="Genomic_DNA"/>
</dbReference>
<evidence type="ECO:0000313" key="3">
    <source>
        <dbReference type="Proteomes" id="UP001495147"/>
    </source>
</evidence>
<dbReference type="RefSeq" id="WP_347703393.1">
    <property type="nucleotide sequence ID" value="NZ_JBDPZD010000001.1"/>
</dbReference>
<dbReference type="InterPro" id="IPR050583">
    <property type="entry name" value="Mycobacterial_A85_antigen"/>
</dbReference>
<dbReference type="InterPro" id="IPR029058">
    <property type="entry name" value="AB_hydrolase_fold"/>
</dbReference>
<dbReference type="SUPFAM" id="SSF81296">
    <property type="entry name" value="E set domains"/>
    <property type="match status" value="1"/>
</dbReference>
<reference evidence="2 3" key="1">
    <citation type="submission" date="2024-05" db="EMBL/GenBank/DDBJ databases">
        <title>Roseateles sp. DJS-2-20 16S ribosomal RNA gene Genome sequencing and assembly.</title>
        <authorList>
            <person name="Woo H."/>
        </authorList>
    </citation>
    <scope>NUCLEOTIDE SEQUENCE [LARGE SCALE GENOMIC DNA]</scope>
    <source>
        <strain evidence="2 3">DJS-2-20</strain>
    </source>
</reference>
<dbReference type="Pfam" id="PF00756">
    <property type="entry name" value="Esterase"/>
    <property type="match status" value="1"/>
</dbReference>
<feature type="signal peptide" evidence="1">
    <location>
        <begin position="1"/>
        <end position="20"/>
    </location>
</feature>
<feature type="chain" id="PRO_5047457542" evidence="1">
    <location>
        <begin position="21"/>
        <end position="373"/>
    </location>
</feature>
<dbReference type="GO" id="GO:0016787">
    <property type="term" value="F:hydrolase activity"/>
    <property type="evidence" value="ECO:0007669"/>
    <property type="project" value="UniProtKB-KW"/>
</dbReference>
<organism evidence="2 3">
    <name type="scientific">Roseateles paludis</name>
    <dbReference type="NCBI Taxonomy" id="3145238"/>
    <lineage>
        <taxon>Bacteria</taxon>
        <taxon>Pseudomonadati</taxon>
        <taxon>Pseudomonadota</taxon>
        <taxon>Betaproteobacteria</taxon>
        <taxon>Burkholderiales</taxon>
        <taxon>Sphaerotilaceae</taxon>
        <taxon>Roseateles</taxon>
    </lineage>
</organism>
<keyword evidence="3" id="KW-1185">Reference proteome</keyword>
<dbReference type="Gene3D" id="3.40.50.1820">
    <property type="entry name" value="alpha/beta hydrolase"/>
    <property type="match status" value="1"/>
</dbReference>
<evidence type="ECO:0000313" key="2">
    <source>
        <dbReference type="EMBL" id="MEO3690567.1"/>
    </source>
</evidence>
<dbReference type="Proteomes" id="UP001495147">
    <property type="component" value="Unassembled WGS sequence"/>
</dbReference>
<gene>
    <name evidence="2" type="ORF">ABDJ85_03750</name>
</gene>
<evidence type="ECO:0000256" key="1">
    <source>
        <dbReference type="SAM" id="SignalP"/>
    </source>
</evidence>
<keyword evidence="1" id="KW-0732">Signal</keyword>
<keyword evidence="2" id="KW-0378">Hydrolase</keyword>
<dbReference type="PANTHER" id="PTHR48098">
    <property type="entry name" value="ENTEROCHELIN ESTERASE-RELATED"/>
    <property type="match status" value="1"/>
</dbReference>
<dbReference type="Gene3D" id="2.60.40.10">
    <property type="entry name" value="Immunoglobulins"/>
    <property type="match status" value="1"/>
</dbReference>
<sequence length="373" mass="41904">MFARAAALLCAGLLSLPVLAQAPRPALDSPEIAADRRVTFRLRAPQAQKVELSAQFLKANQALEKDASGDWSVTVGPVEPNLYPYHFVVDGLNVADPGNPALFPNERFKSSLIDIPGEVLGQNPPLHAVQDVPHGELHYGYFPSKVLGTTRPYVVYTPPGYDKSKAKYPVLYLVSGTTDTEETWYRAGRANFILDNLIAQKKAVPMIVVMPYGYMMRGTFPRNSAQAGELLPLFADELVHSLRPHIEAHYRTLPGREHRAIAGFSRGGTQSMFTAFKHADHFAWVASFSSYIPPVVLETQLAEVFSKPEQINARYRLFWLGVGRSDFLYPEAEAFNRYLTDKQIRHTELITEGGHTWMNARHYLIETLQRFFK</sequence>
<comment type="caution">
    <text evidence="2">The sequence shown here is derived from an EMBL/GenBank/DDBJ whole genome shotgun (WGS) entry which is preliminary data.</text>
</comment>